<evidence type="ECO:0000256" key="7">
    <source>
        <dbReference type="HAMAP-Rule" id="MF_00138"/>
    </source>
</evidence>
<keyword evidence="4 8" id="KW-0547">Nucleotide-binding</keyword>
<dbReference type="PROSITE" id="PS00184">
    <property type="entry name" value="GARS"/>
    <property type="match status" value="1"/>
</dbReference>
<evidence type="ECO:0000313" key="10">
    <source>
        <dbReference type="EMBL" id="MBU9710705.1"/>
    </source>
</evidence>
<reference evidence="10 11" key="1">
    <citation type="submission" date="2021-06" db="EMBL/GenBank/DDBJ databases">
        <title>Bacillus sp. RD4P76, an endophyte from a halophyte.</title>
        <authorList>
            <person name="Sun J.-Q."/>
        </authorList>
    </citation>
    <scope>NUCLEOTIDE SEQUENCE [LARGE SCALE GENOMIC DNA]</scope>
    <source>
        <strain evidence="10 11">CGMCC 1.15917</strain>
    </source>
</reference>
<keyword evidence="3 7" id="KW-0436">Ligase</keyword>
<organism evidence="10 11">
    <name type="scientific">Evansella tamaricis</name>
    <dbReference type="NCBI Taxonomy" id="2069301"/>
    <lineage>
        <taxon>Bacteria</taxon>
        <taxon>Bacillati</taxon>
        <taxon>Bacillota</taxon>
        <taxon>Bacilli</taxon>
        <taxon>Bacillales</taxon>
        <taxon>Bacillaceae</taxon>
        <taxon>Evansella</taxon>
    </lineage>
</organism>
<dbReference type="InterPro" id="IPR020562">
    <property type="entry name" value="PRibGlycinamide_synth_N"/>
</dbReference>
<gene>
    <name evidence="7 10" type="primary">purD</name>
    <name evidence="10" type="ORF">KS419_02970</name>
</gene>
<dbReference type="PANTHER" id="PTHR43472">
    <property type="entry name" value="PHOSPHORIBOSYLAMINE--GLYCINE LIGASE"/>
    <property type="match status" value="1"/>
</dbReference>
<accession>A0ABS6JE26</accession>
<dbReference type="SMART" id="SM01210">
    <property type="entry name" value="GARS_C"/>
    <property type="match status" value="1"/>
</dbReference>
<dbReference type="RefSeq" id="WP_217064599.1">
    <property type="nucleotide sequence ID" value="NZ_JAHQCS010000044.1"/>
</dbReference>
<comment type="catalytic activity">
    <reaction evidence="7">
        <text>5-phospho-beta-D-ribosylamine + glycine + ATP = N(1)-(5-phospho-beta-D-ribosyl)glycinamide + ADP + phosphate + H(+)</text>
        <dbReference type="Rhea" id="RHEA:17453"/>
        <dbReference type="ChEBI" id="CHEBI:15378"/>
        <dbReference type="ChEBI" id="CHEBI:30616"/>
        <dbReference type="ChEBI" id="CHEBI:43474"/>
        <dbReference type="ChEBI" id="CHEBI:57305"/>
        <dbReference type="ChEBI" id="CHEBI:58681"/>
        <dbReference type="ChEBI" id="CHEBI:143788"/>
        <dbReference type="ChEBI" id="CHEBI:456216"/>
        <dbReference type="EC" id="6.3.4.13"/>
    </reaction>
</comment>
<keyword evidence="6 8" id="KW-0067">ATP-binding</keyword>
<dbReference type="GO" id="GO:0004637">
    <property type="term" value="F:phosphoribosylamine-glycine ligase activity"/>
    <property type="evidence" value="ECO:0007669"/>
    <property type="project" value="UniProtKB-EC"/>
</dbReference>
<dbReference type="Pfam" id="PF02844">
    <property type="entry name" value="GARS_N"/>
    <property type="match status" value="1"/>
</dbReference>
<feature type="domain" description="ATP-grasp" evidence="9">
    <location>
        <begin position="108"/>
        <end position="314"/>
    </location>
</feature>
<evidence type="ECO:0000256" key="2">
    <source>
        <dbReference type="ARBA" id="ARBA00001946"/>
    </source>
</evidence>
<evidence type="ECO:0000256" key="3">
    <source>
        <dbReference type="ARBA" id="ARBA00022598"/>
    </source>
</evidence>
<evidence type="ECO:0000256" key="5">
    <source>
        <dbReference type="ARBA" id="ARBA00022755"/>
    </source>
</evidence>
<dbReference type="NCBIfam" id="TIGR00877">
    <property type="entry name" value="purD"/>
    <property type="match status" value="1"/>
</dbReference>
<dbReference type="SMART" id="SM01209">
    <property type="entry name" value="GARS_A"/>
    <property type="match status" value="1"/>
</dbReference>
<dbReference type="Proteomes" id="UP000784880">
    <property type="component" value="Unassembled WGS sequence"/>
</dbReference>
<comment type="pathway">
    <text evidence="7">Purine metabolism; IMP biosynthesis via de novo pathway; N(1)-(5-phospho-D-ribosyl)glycinamide from 5-phospho-alpha-D-ribose 1-diphosphate: step 2/2.</text>
</comment>
<dbReference type="PROSITE" id="PS50975">
    <property type="entry name" value="ATP_GRASP"/>
    <property type="match status" value="1"/>
</dbReference>
<dbReference type="HAMAP" id="MF_00138">
    <property type="entry name" value="GARS"/>
    <property type="match status" value="1"/>
</dbReference>
<comment type="similarity">
    <text evidence="7">Belongs to the GARS family.</text>
</comment>
<dbReference type="InterPro" id="IPR020560">
    <property type="entry name" value="PRibGlycinamide_synth_C-dom"/>
</dbReference>
<dbReference type="Pfam" id="PF02843">
    <property type="entry name" value="GARS_C"/>
    <property type="match status" value="1"/>
</dbReference>
<dbReference type="PANTHER" id="PTHR43472:SF1">
    <property type="entry name" value="PHOSPHORIBOSYLAMINE--GLYCINE LIGASE, CHLOROPLASTIC"/>
    <property type="match status" value="1"/>
</dbReference>
<dbReference type="EMBL" id="JAHQCS010000044">
    <property type="protein sequence ID" value="MBU9710705.1"/>
    <property type="molecule type" value="Genomic_DNA"/>
</dbReference>
<dbReference type="InterPro" id="IPR011761">
    <property type="entry name" value="ATP-grasp"/>
</dbReference>
<dbReference type="EC" id="6.3.4.13" evidence="7"/>
<protein>
    <recommendedName>
        <fullName evidence="7">Phosphoribosylamine--glycine ligase</fullName>
        <ecNumber evidence="7">6.3.4.13</ecNumber>
    </recommendedName>
    <alternativeName>
        <fullName evidence="7">GARS</fullName>
    </alternativeName>
    <alternativeName>
        <fullName evidence="7">Glycinamide ribonucleotide synthetase</fullName>
    </alternativeName>
    <alternativeName>
        <fullName evidence="7">Phosphoribosylglycinamide synthetase</fullName>
    </alternativeName>
</protein>
<dbReference type="Pfam" id="PF01071">
    <property type="entry name" value="GARS_A"/>
    <property type="match status" value="1"/>
</dbReference>
<proteinExistence type="inferred from homology"/>
<sequence>MKVLVVGSGGREHALCWKLKESKRVSEVFAAPGSDALSLDGVRSVRISERDHDGLIHFANEEGIDLTIVGPEVPLVNGIVDDFTTAGLRIFGPSGAAAQLEGSKEFAKKIMVEYGIPTAKYEAFTDLEKAKAYVSKEGAPIVVKADGLAAGKGVIVCETEEEAFNALDEIMGNRTFGDAGSLVVIEECLRGEELSLMAFVHGELVIPMVPAQDHKRAFDGDSGPNTGGMGAYSPVPHIVASLVEEAEHTILRPMAKAMVAEGVPFTGILYAGLMMTEDGPKVIEFNARFGDPETQVVLPRLKSDLVDVIEGLLKGDEVVLEWSEEACAGVVLASVGYPGSYPKGVAMDIPVDTVLLDGQKWFHAGTKFEDGQWKTNGGRVILLSSLGTDLQEAFRKTYYIINESSWDGLFYRSDIGKRAITLSSLDGNDSSSILK</sequence>
<comment type="cofactor">
    <cofactor evidence="2">
        <name>Mg(2+)</name>
        <dbReference type="ChEBI" id="CHEBI:18420"/>
    </cofactor>
</comment>
<keyword evidence="11" id="KW-1185">Reference proteome</keyword>
<dbReference type="InterPro" id="IPR020559">
    <property type="entry name" value="PRibGlycinamide_synth_CS"/>
</dbReference>
<evidence type="ECO:0000313" key="11">
    <source>
        <dbReference type="Proteomes" id="UP000784880"/>
    </source>
</evidence>
<comment type="caution">
    <text evidence="10">The sequence shown here is derived from an EMBL/GenBank/DDBJ whole genome shotgun (WGS) entry which is preliminary data.</text>
</comment>
<name>A0ABS6JE26_9BACI</name>
<evidence type="ECO:0000256" key="8">
    <source>
        <dbReference type="PROSITE-ProRule" id="PRU00409"/>
    </source>
</evidence>
<evidence type="ECO:0000259" key="9">
    <source>
        <dbReference type="PROSITE" id="PS50975"/>
    </source>
</evidence>
<comment type="cofactor">
    <cofactor evidence="1">
        <name>Mn(2+)</name>
        <dbReference type="ChEBI" id="CHEBI:29035"/>
    </cofactor>
</comment>
<dbReference type="InterPro" id="IPR020561">
    <property type="entry name" value="PRibGlycinamid_synth_ATP-grasp"/>
</dbReference>
<evidence type="ECO:0000256" key="6">
    <source>
        <dbReference type="ARBA" id="ARBA00022840"/>
    </source>
</evidence>
<evidence type="ECO:0000256" key="1">
    <source>
        <dbReference type="ARBA" id="ARBA00001936"/>
    </source>
</evidence>
<keyword evidence="5 7" id="KW-0658">Purine biosynthesis</keyword>
<evidence type="ECO:0000256" key="4">
    <source>
        <dbReference type="ARBA" id="ARBA00022741"/>
    </source>
</evidence>
<dbReference type="InterPro" id="IPR000115">
    <property type="entry name" value="PRibGlycinamide_synth"/>
</dbReference>